<dbReference type="Pfam" id="PF00589">
    <property type="entry name" value="Phage_integrase"/>
    <property type="match status" value="1"/>
</dbReference>
<dbReference type="PROSITE" id="PS51898">
    <property type="entry name" value="TYR_RECOMBINASE"/>
    <property type="match status" value="1"/>
</dbReference>
<evidence type="ECO:0000256" key="3">
    <source>
        <dbReference type="ARBA" id="ARBA00023125"/>
    </source>
</evidence>
<proteinExistence type="inferred from homology"/>
<dbReference type="CDD" id="cd01189">
    <property type="entry name" value="INT_ICEBs1_C_like"/>
    <property type="match status" value="1"/>
</dbReference>
<gene>
    <name evidence="6" type="ORF">HCU74_04820</name>
</gene>
<comment type="caution">
    <text evidence="6">The sequence shown here is derived from an EMBL/GenBank/DDBJ whole genome shotgun (WGS) entry which is preliminary data.</text>
</comment>
<dbReference type="PANTHER" id="PTHR30629">
    <property type="entry name" value="PROPHAGE INTEGRASE"/>
    <property type="match status" value="1"/>
</dbReference>
<dbReference type="PANTHER" id="PTHR30629:SF2">
    <property type="entry name" value="PROPHAGE INTEGRASE INTS-RELATED"/>
    <property type="match status" value="1"/>
</dbReference>
<dbReference type="Proteomes" id="UP000765845">
    <property type="component" value="Unassembled WGS sequence"/>
</dbReference>
<evidence type="ECO:0000313" key="7">
    <source>
        <dbReference type="Proteomes" id="UP000765845"/>
    </source>
</evidence>
<dbReference type="InterPro" id="IPR022000">
    <property type="entry name" value="Min27-like_integrase_DNA_bind"/>
</dbReference>
<dbReference type="EMBL" id="JAAWWK010000002">
    <property type="protein sequence ID" value="NKI16742.1"/>
    <property type="molecule type" value="Genomic_DNA"/>
</dbReference>
<protein>
    <submittedName>
        <fullName evidence="6">Site-specific integrase</fullName>
    </submittedName>
</protein>
<evidence type="ECO:0000256" key="2">
    <source>
        <dbReference type="ARBA" id="ARBA00022908"/>
    </source>
</evidence>
<evidence type="ECO:0000313" key="6">
    <source>
        <dbReference type="EMBL" id="NKI16742.1"/>
    </source>
</evidence>
<accession>A0ABX1GC44</accession>
<organism evidence="6 7">
    <name type="scientific">Spongiibacter thalassae</name>
    <dbReference type="NCBI Taxonomy" id="2721624"/>
    <lineage>
        <taxon>Bacteria</taxon>
        <taxon>Pseudomonadati</taxon>
        <taxon>Pseudomonadota</taxon>
        <taxon>Gammaproteobacteria</taxon>
        <taxon>Cellvibrionales</taxon>
        <taxon>Spongiibacteraceae</taxon>
        <taxon>Spongiibacter</taxon>
    </lineage>
</organism>
<evidence type="ECO:0000259" key="5">
    <source>
        <dbReference type="PROSITE" id="PS51898"/>
    </source>
</evidence>
<keyword evidence="7" id="KW-1185">Reference proteome</keyword>
<dbReference type="InterPro" id="IPR013762">
    <property type="entry name" value="Integrase-like_cat_sf"/>
</dbReference>
<dbReference type="Gene3D" id="1.10.443.10">
    <property type="entry name" value="Intergrase catalytic core"/>
    <property type="match status" value="1"/>
</dbReference>
<name>A0ABX1GC44_9GAMM</name>
<evidence type="ECO:0000256" key="4">
    <source>
        <dbReference type="ARBA" id="ARBA00023172"/>
    </source>
</evidence>
<dbReference type="Gene3D" id="1.10.150.130">
    <property type="match status" value="1"/>
</dbReference>
<feature type="domain" description="Tyr recombinase" evidence="5">
    <location>
        <begin position="225"/>
        <end position="408"/>
    </location>
</feature>
<keyword evidence="4" id="KW-0233">DNA recombination</keyword>
<dbReference type="Pfam" id="PF14659">
    <property type="entry name" value="Phage_int_SAM_3"/>
    <property type="match status" value="1"/>
</dbReference>
<dbReference type="InterPro" id="IPR004107">
    <property type="entry name" value="Integrase_SAM-like_N"/>
</dbReference>
<dbReference type="InterPro" id="IPR011010">
    <property type="entry name" value="DNA_brk_join_enz"/>
</dbReference>
<dbReference type="InterPro" id="IPR050808">
    <property type="entry name" value="Phage_Integrase"/>
</dbReference>
<evidence type="ECO:0000256" key="1">
    <source>
        <dbReference type="ARBA" id="ARBA00008857"/>
    </source>
</evidence>
<dbReference type="InterPro" id="IPR002104">
    <property type="entry name" value="Integrase_catalytic"/>
</dbReference>
<dbReference type="InterPro" id="IPR010998">
    <property type="entry name" value="Integrase_recombinase_N"/>
</dbReference>
<dbReference type="SUPFAM" id="SSF56349">
    <property type="entry name" value="DNA breaking-rejoining enzymes"/>
    <property type="match status" value="1"/>
</dbReference>
<dbReference type="Pfam" id="PF12167">
    <property type="entry name" value="Arm-DNA-bind_2"/>
    <property type="match status" value="1"/>
</dbReference>
<comment type="similarity">
    <text evidence="1">Belongs to the 'phage' integrase family.</text>
</comment>
<reference evidence="6 7" key="1">
    <citation type="submission" date="2020-04" db="EMBL/GenBank/DDBJ databases">
        <authorList>
            <person name="Yoon J."/>
        </authorList>
    </citation>
    <scope>NUCLEOTIDE SEQUENCE [LARGE SCALE GENOMIC DNA]</scope>
    <source>
        <strain evidence="6 7">KMU-166</strain>
    </source>
</reference>
<sequence length="422" mass="48019">MAKISVRKETQTLLFDFNYLGKRCREQTTLKDTKANRRKMEKVLERIELEIIAGTFDYGKFFPGSSRAKVFAANGNPGASQTAPATPPITEVVVNTAPSVATTKAVTPISPEPSSPTFAEFAAIWLGENEAVWRRNTIRAASIHLNSYLLPYFADMPLYSVNKAHCLDFRAKIAREGGSLKGKTLSAKTVNEVMQVLGAIMAEAAERYDFANPMQNVKRLKARKVHIEPFTFEEVQLFLKHVRPDYHSYFTVRFFTGLRTGEVHGLRWPHIDFDRREILVRETFSHLGREYTKNEGSQREVKMSEPVYRALKAQHEASGHFSDYVFCSKVGTPIQPLNVNRRIWKPTLKRLGLKDRRLYQTRHTAATLWLASGEAPEWIARQMGHTSTEMLFKVYSRYVPNLTRKDGSAFERLLEQRLGGGA</sequence>
<keyword evidence="3" id="KW-0238">DNA-binding</keyword>
<keyword evidence="2" id="KW-0229">DNA integration</keyword>